<sequence>MDNAPNFRTPQPKSSIFLLSFPAVGILLVTINREEQRNSVPVVGHSEGLQIWHWFDDEPSLRVGIVTGKGTKAFCAGADLLEQRDPPSHFNFAAPVPEDGFMGLSLRRGKKPVIAAVNGIAFGGGLESCLNCDLVVSSPEAEFSLPEVHIGAFAAGGGLAHIVRACGLQVGSELALTGRRVSAQEAKSLRFVNIIAKSPETVVDEAIKLATQIVSVSPDSVIVSRYGLNEALEMDTIERHTRCTTKRYGRALMEGENYRIGVEAFANKKEPKWVDSKL</sequence>
<dbReference type="Pfam" id="PF00378">
    <property type="entry name" value="ECH_1"/>
    <property type="match status" value="1"/>
</dbReference>
<evidence type="ECO:0000256" key="2">
    <source>
        <dbReference type="RuleBase" id="RU003707"/>
    </source>
</evidence>
<dbReference type="GO" id="GO:0003824">
    <property type="term" value="F:catalytic activity"/>
    <property type="evidence" value="ECO:0007669"/>
    <property type="project" value="InterPro"/>
</dbReference>
<dbReference type="PANTHER" id="PTHR11941">
    <property type="entry name" value="ENOYL-COA HYDRATASE-RELATED"/>
    <property type="match status" value="1"/>
</dbReference>
<accession>A0A2V5HB30</accession>
<evidence type="ECO:0000256" key="1">
    <source>
        <dbReference type="ARBA" id="ARBA00005254"/>
    </source>
</evidence>
<dbReference type="CDD" id="cd06558">
    <property type="entry name" value="crotonase-like"/>
    <property type="match status" value="1"/>
</dbReference>
<protein>
    <submittedName>
        <fullName evidence="3">ClpP/crotonase</fullName>
    </submittedName>
</protein>
<dbReference type="STRING" id="1450538.A0A2V5HB30"/>
<dbReference type="OMA" id="GFAGISQ"/>
<dbReference type="Proteomes" id="UP000249829">
    <property type="component" value="Unassembled WGS sequence"/>
</dbReference>
<gene>
    <name evidence="3" type="ORF">BO99DRAFT_459857</name>
</gene>
<dbReference type="Gene3D" id="3.90.226.10">
    <property type="entry name" value="2-enoyl-CoA Hydratase, Chain A, domain 1"/>
    <property type="match status" value="1"/>
</dbReference>
<dbReference type="PROSITE" id="PS00166">
    <property type="entry name" value="ENOYL_COA_HYDRATASE"/>
    <property type="match status" value="1"/>
</dbReference>
<name>A0A2V5HB30_ASPV1</name>
<dbReference type="GO" id="GO:0006635">
    <property type="term" value="P:fatty acid beta-oxidation"/>
    <property type="evidence" value="ECO:0007669"/>
    <property type="project" value="TreeGrafter"/>
</dbReference>
<dbReference type="AlphaFoldDB" id="A0A2V5HB30"/>
<dbReference type="InterPro" id="IPR029045">
    <property type="entry name" value="ClpP/crotonase-like_dom_sf"/>
</dbReference>
<dbReference type="GO" id="GO:0005739">
    <property type="term" value="C:mitochondrion"/>
    <property type="evidence" value="ECO:0007669"/>
    <property type="project" value="TreeGrafter"/>
</dbReference>
<dbReference type="PANTHER" id="PTHR11941:SF68">
    <property type="entry name" value="CARNITINYL-COA DEHYDRATASE"/>
    <property type="match status" value="1"/>
</dbReference>
<reference evidence="3 4" key="1">
    <citation type="submission" date="2018-02" db="EMBL/GenBank/DDBJ databases">
        <title>The genomes of Aspergillus section Nigri reveals drivers in fungal speciation.</title>
        <authorList>
            <consortium name="DOE Joint Genome Institute"/>
            <person name="Vesth T.C."/>
            <person name="Nybo J."/>
            <person name="Theobald S."/>
            <person name="Brandl J."/>
            <person name="Frisvad J.C."/>
            <person name="Nielsen K.F."/>
            <person name="Lyhne E.K."/>
            <person name="Kogle M.E."/>
            <person name="Kuo A."/>
            <person name="Riley R."/>
            <person name="Clum A."/>
            <person name="Nolan M."/>
            <person name="Lipzen A."/>
            <person name="Salamov A."/>
            <person name="Henrissat B."/>
            <person name="Wiebenga A."/>
            <person name="De vries R.P."/>
            <person name="Grigoriev I.V."/>
            <person name="Mortensen U.H."/>
            <person name="Andersen M.R."/>
            <person name="Baker S.E."/>
        </authorList>
    </citation>
    <scope>NUCLEOTIDE SEQUENCE [LARGE SCALE GENOMIC DNA]</scope>
    <source>
        <strain evidence="3 4">CBS 115571</strain>
    </source>
</reference>
<dbReference type="InterPro" id="IPR001753">
    <property type="entry name" value="Enoyl-CoA_hydra/iso"/>
</dbReference>
<comment type="similarity">
    <text evidence="1 2">Belongs to the enoyl-CoA hydratase/isomerase family.</text>
</comment>
<evidence type="ECO:0000313" key="3">
    <source>
        <dbReference type="EMBL" id="PYI18974.1"/>
    </source>
</evidence>
<dbReference type="EMBL" id="KZ825139">
    <property type="protein sequence ID" value="PYI18974.1"/>
    <property type="molecule type" value="Genomic_DNA"/>
</dbReference>
<dbReference type="InterPro" id="IPR018376">
    <property type="entry name" value="Enoyl-CoA_hyd/isom_CS"/>
</dbReference>
<organism evidence="3 4">
    <name type="scientific">Aspergillus violaceofuscus (strain CBS 115571)</name>
    <dbReference type="NCBI Taxonomy" id="1450538"/>
    <lineage>
        <taxon>Eukaryota</taxon>
        <taxon>Fungi</taxon>
        <taxon>Dikarya</taxon>
        <taxon>Ascomycota</taxon>
        <taxon>Pezizomycotina</taxon>
        <taxon>Eurotiomycetes</taxon>
        <taxon>Eurotiomycetidae</taxon>
        <taxon>Eurotiales</taxon>
        <taxon>Aspergillaceae</taxon>
        <taxon>Aspergillus</taxon>
    </lineage>
</organism>
<keyword evidence="4" id="KW-1185">Reference proteome</keyword>
<dbReference type="SUPFAM" id="SSF52096">
    <property type="entry name" value="ClpP/crotonase"/>
    <property type="match status" value="1"/>
</dbReference>
<proteinExistence type="inferred from homology"/>
<evidence type="ECO:0000313" key="4">
    <source>
        <dbReference type="Proteomes" id="UP000249829"/>
    </source>
</evidence>